<dbReference type="EMBL" id="BMPF01000003">
    <property type="protein sequence ID" value="GGL37051.1"/>
    <property type="molecule type" value="Genomic_DNA"/>
</dbReference>
<evidence type="ECO:0000313" key="5">
    <source>
        <dbReference type="Proteomes" id="UP000628840"/>
    </source>
</evidence>
<dbReference type="Pfam" id="PF07859">
    <property type="entry name" value="Abhydrolase_3"/>
    <property type="match status" value="1"/>
</dbReference>
<organism evidence="4 5">
    <name type="scientific">Halarchaeum grantii</name>
    <dbReference type="NCBI Taxonomy" id="1193105"/>
    <lineage>
        <taxon>Archaea</taxon>
        <taxon>Methanobacteriati</taxon>
        <taxon>Methanobacteriota</taxon>
        <taxon>Stenosarchaea group</taxon>
        <taxon>Halobacteria</taxon>
        <taxon>Halobacteriales</taxon>
        <taxon>Halobacteriaceae</taxon>
    </lineage>
</organism>
<comment type="caution">
    <text evidence="4">The sequence shown here is derived from an EMBL/GenBank/DDBJ whole genome shotgun (WGS) entry which is preliminary data.</text>
</comment>
<dbReference type="InterPro" id="IPR050300">
    <property type="entry name" value="GDXG_lipolytic_enzyme"/>
</dbReference>
<sequence length="319" mass="33756">MDEGIHPDARAVLERRRSLGLTPVHEQGRHRVRLLERLTSRIGDGGPAVAATTDLTVPGPGGRIPVRAYRPEGEGPYPTVVYLHGGGFVFGSIASHDALCRTLANASDSVVLSVDYRLAPEHPFPAAVEDAYAATAWAAANPEKLRSTGDLSVVGDSAGGTLAAVVALVAAERAAGVERDGVTVAADVVPDIDRQALLYPSVGVAERQASVEAYDGLVLTRADLEWFHDCYYGDDATQRHPYADPIHADDLSGVAPATVLTAGFDPLRDGGRAYAARLAEAGVDTDFVEYEDMIHGFATDLARIERAREAVERVAAGLP</sequence>
<evidence type="ECO:0000259" key="3">
    <source>
        <dbReference type="Pfam" id="PF07859"/>
    </source>
</evidence>
<dbReference type="RefSeq" id="WP_188883677.1">
    <property type="nucleotide sequence ID" value="NZ_BMPF01000003.1"/>
</dbReference>
<feature type="domain" description="Alpha/beta hydrolase fold-3" evidence="3">
    <location>
        <begin position="80"/>
        <end position="298"/>
    </location>
</feature>
<keyword evidence="5" id="KW-1185">Reference proteome</keyword>
<dbReference type="InterPro" id="IPR029058">
    <property type="entry name" value="AB_hydrolase_fold"/>
</dbReference>
<protein>
    <recommendedName>
        <fullName evidence="3">Alpha/beta hydrolase fold-3 domain-containing protein</fullName>
    </recommendedName>
</protein>
<dbReference type="Gene3D" id="3.40.50.1820">
    <property type="entry name" value="alpha/beta hydrolase"/>
    <property type="match status" value="1"/>
</dbReference>
<keyword evidence="2" id="KW-0378">Hydrolase</keyword>
<name>A0A830FB24_9EURY</name>
<comment type="similarity">
    <text evidence="1">Belongs to the 'GDXG' lipolytic enzyme family.</text>
</comment>
<evidence type="ECO:0000256" key="1">
    <source>
        <dbReference type="ARBA" id="ARBA00010515"/>
    </source>
</evidence>
<proteinExistence type="inferred from homology"/>
<accession>A0A830FB24</accession>
<dbReference type="SUPFAM" id="SSF53474">
    <property type="entry name" value="alpha/beta-Hydrolases"/>
    <property type="match status" value="1"/>
</dbReference>
<evidence type="ECO:0000313" key="4">
    <source>
        <dbReference type="EMBL" id="GGL37051.1"/>
    </source>
</evidence>
<dbReference type="PROSITE" id="PS01173">
    <property type="entry name" value="LIPASE_GDXG_HIS"/>
    <property type="match status" value="1"/>
</dbReference>
<dbReference type="InterPro" id="IPR002168">
    <property type="entry name" value="Lipase_GDXG_HIS_AS"/>
</dbReference>
<dbReference type="GO" id="GO:0016787">
    <property type="term" value="F:hydrolase activity"/>
    <property type="evidence" value="ECO:0007669"/>
    <property type="project" value="UniProtKB-KW"/>
</dbReference>
<reference evidence="4 5" key="1">
    <citation type="journal article" date="2019" name="Int. J. Syst. Evol. Microbiol.">
        <title>The Global Catalogue of Microorganisms (GCM) 10K type strain sequencing project: providing services to taxonomists for standard genome sequencing and annotation.</title>
        <authorList>
            <consortium name="The Broad Institute Genomics Platform"/>
            <consortium name="The Broad Institute Genome Sequencing Center for Infectious Disease"/>
            <person name="Wu L."/>
            <person name="Ma J."/>
        </authorList>
    </citation>
    <scope>NUCLEOTIDE SEQUENCE [LARGE SCALE GENOMIC DNA]</scope>
    <source>
        <strain evidence="4 5">JCM 19585</strain>
    </source>
</reference>
<dbReference type="Proteomes" id="UP000628840">
    <property type="component" value="Unassembled WGS sequence"/>
</dbReference>
<gene>
    <name evidence="4" type="ORF">GCM10009037_20710</name>
</gene>
<dbReference type="PANTHER" id="PTHR48081">
    <property type="entry name" value="AB HYDROLASE SUPERFAMILY PROTEIN C4A8.06C"/>
    <property type="match status" value="1"/>
</dbReference>
<dbReference type="AlphaFoldDB" id="A0A830FB24"/>
<evidence type="ECO:0000256" key="2">
    <source>
        <dbReference type="ARBA" id="ARBA00022801"/>
    </source>
</evidence>
<dbReference type="PANTHER" id="PTHR48081:SF8">
    <property type="entry name" value="ALPHA_BETA HYDROLASE FOLD-3 DOMAIN-CONTAINING PROTEIN-RELATED"/>
    <property type="match status" value="1"/>
</dbReference>
<dbReference type="OrthoDB" id="33195at2157"/>
<dbReference type="InterPro" id="IPR013094">
    <property type="entry name" value="AB_hydrolase_3"/>
</dbReference>